<dbReference type="OrthoDB" id="3970464at2759"/>
<dbReference type="InterPro" id="IPR012001">
    <property type="entry name" value="Thiamin_PyroP_enz_TPP-bd_dom"/>
</dbReference>
<dbReference type="PANTHER" id="PTHR43452:SF11">
    <property type="entry name" value="PYRUVATE DECARBOXYLASE"/>
    <property type="match status" value="1"/>
</dbReference>
<dbReference type="Gene3D" id="3.40.50.970">
    <property type="match status" value="2"/>
</dbReference>
<evidence type="ECO:0000256" key="5">
    <source>
        <dbReference type="ARBA" id="ARBA00014422"/>
    </source>
</evidence>
<dbReference type="EMBL" id="CP051139">
    <property type="protein sequence ID" value="QIW95186.1"/>
    <property type="molecule type" value="Genomic_DNA"/>
</dbReference>
<keyword evidence="9 12" id="KW-0786">Thiamine pyrophosphate</keyword>
<dbReference type="Pfam" id="PF02776">
    <property type="entry name" value="TPP_enzyme_N"/>
    <property type="match status" value="1"/>
</dbReference>
<dbReference type="FunFam" id="3.40.50.970:FF:000024">
    <property type="entry name" value="Pyruvate decarboxylase isozyme"/>
    <property type="match status" value="1"/>
</dbReference>
<dbReference type="FunFam" id="3.40.50.970:FF:000019">
    <property type="entry name" value="Pyruvate decarboxylase isozyme"/>
    <property type="match status" value="1"/>
</dbReference>
<evidence type="ECO:0000259" key="14">
    <source>
        <dbReference type="Pfam" id="PF02775"/>
    </source>
</evidence>
<evidence type="ECO:0000256" key="1">
    <source>
        <dbReference type="ARBA" id="ARBA00001041"/>
    </source>
</evidence>
<dbReference type="GO" id="GO:0000287">
    <property type="term" value="F:magnesium ion binding"/>
    <property type="evidence" value="ECO:0007669"/>
    <property type="project" value="InterPro"/>
</dbReference>
<dbReference type="Pfam" id="PF02775">
    <property type="entry name" value="TPP_enzyme_C"/>
    <property type="match status" value="1"/>
</dbReference>
<evidence type="ECO:0000256" key="8">
    <source>
        <dbReference type="ARBA" id="ARBA00022842"/>
    </source>
</evidence>
<feature type="binding site" evidence="11">
    <location>
        <position position="485"/>
    </location>
    <ligand>
        <name>Mg(2+)</name>
        <dbReference type="ChEBI" id="CHEBI:18420"/>
    </ligand>
</feature>
<reference evidence="16 17" key="1">
    <citation type="journal article" date="2016" name="Sci. Rep.">
        <title>Peltaster fructicola genome reveals evolution from an invasive phytopathogen to an ectophytic parasite.</title>
        <authorList>
            <person name="Xu C."/>
            <person name="Chen H."/>
            <person name="Gleason M.L."/>
            <person name="Xu J.R."/>
            <person name="Liu H."/>
            <person name="Zhang R."/>
            <person name="Sun G."/>
        </authorList>
    </citation>
    <scope>NUCLEOTIDE SEQUENCE [LARGE SCALE GENOMIC DNA]</scope>
    <source>
        <strain evidence="16 17">LNHT1506</strain>
    </source>
</reference>
<protein>
    <recommendedName>
        <fullName evidence="5">Pyruvate decarboxylase</fullName>
        <ecNumber evidence="4">4.1.1.1</ecNumber>
    </recommendedName>
</protein>
<feature type="domain" description="Thiamine pyrophosphate enzyme N-terminal TPP-binding" evidence="15">
    <location>
        <begin position="7"/>
        <end position="109"/>
    </location>
</feature>
<keyword evidence="17" id="KW-1185">Reference proteome</keyword>
<evidence type="ECO:0000256" key="9">
    <source>
        <dbReference type="ARBA" id="ARBA00023052"/>
    </source>
</evidence>
<accession>A0A6H0XKC0</accession>
<dbReference type="InterPro" id="IPR011766">
    <property type="entry name" value="TPP_enzyme_TPP-bd"/>
</dbReference>
<keyword evidence="6 11" id="KW-0479">Metal-binding</keyword>
<evidence type="ECO:0000256" key="3">
    <source>
        <dbReference type="ARBA" id="ARBA00007812"/>
    </source>
</evidence>
<dbReference type="InterPro" id="IPR029061">
    <property type="entry name" value="THDP-binding"/>
</dbReference>
<dbReference type="InterPro" id="IPR012000">
    <property type="entry name" value="Thiamin_PyroP_enz_cen_dom"/>
</dbReference>
<comment type="cofactor">
    <cofactor evidence="11">
        <name>Mg(2+)</name>
        <dbReference type="ChEBI" id="CHEBI:18420"/>
    </cofactor>
    <text evidence="11">Binds 1 Mg(2+) per subunit.</text>
</comment>
<dbReference type="Pfam" id="PF00205">
    <property type="entry name" value="TPP_enzyme_M"/>
    <property type="match status" value="1"/>
</dbReference>
<dbReference type="GO" id="GO:0000949">
    <property type="term" value="P:aromatic amino acid family catabolic process to alcohol via Ehrlich pathway"/>
    <property type="evidence" value="ECO:0007669"/>
    <property type="project" value="TreeGrafter"/>
</dbReference>
<evidence type="ECO:0000256" key="12">
    <source>
        <dbReference type="RuleBase" id="RU362132"/>
    </source>
</evidence>
<keyword evidence="7" id="KW-0210">Decarboxylase</keyword>
<dbReference type="SUPFAM" id="SSF52518">
    <property type="entry name" value="Thiamin diphosphate-binding fold (THDP-binding)"/>
    <property type="match status" value="2"/>
</dbReference>
<evidence type="ECO:0000256" key="2">
    <source>
        <dbReference type="ARBA" id="ARBA00001964"/>
    </source>
</evidence>
<evidence type="ECO:0000259" key="15">
    <source>
        <dbReference type="Pfam" id="PF02776"/>
    </source>
</evidence>
<feature type="domain" description="Thiamine pyrophosphate enzyme TPP-binding" evidence="14">
    <location>
        <begin position="400"/>
        <end position="490"/>
    </location>
</feature>
<evidence type="ECO:0000259" key="13">
    <source>
        <dbReference type="Pfam" id="PF00205"/>
    </source>
</evidence>
<dbReference type="Gene3D" id="3.40.50.1220">
    <property type="entry name" value="TPP-binding domain"/>
    <property type="match status" value="1"/>
</dbReference>
<comment type="similarity">
    <text evidence="3 12">Belongs to the TPP enzyme family.</text>
</comment>
<evidence type="ECO:0000256" key="4">
    <source>
        <dbReference type="ARBA" id="ARBA00013202"/>
    </source>
</evidence>
<dbReference type="InterPro" id="IPR047213">
    <property type="entry name" value="TPP_PYR_PDC_IPDC-like"/>
</dbReference>
<dbReference type="Proteomes" id="UP000503462">
    <property type="component" value="Chromosome 1"/>
</dbReference>
<dbReference type="GO" id="GO:0005634">
    <property type="term" value="C:nucleus"/>
    <property type="evidence" value="ECO:0007669"/>
    <property type="project" value="TreeGrafter"/>
</dbReference>
<gene>
    <name evidence="16" type="ORF">AMS68_000704</name>
</gene>
<dbReference type="PANTHER" id="PTHR43452">
    <property type="entry name" value="PYRUVATE DECARBOXYLASE"/>
    <property type="match status" value="1"/>
</dbReference>
<dbReference type="InterPro" id="IPR012110">
    <property type="entry name" value="PDC/IPDC-like"/>
</dbReference>
<evidence type="ECO:0000256" key="6">
    <source>
        <dbReference type="ARBA" id="ARBA00022723"/>
    </source>
</evidence>
<dbReference type="AlphaFoldDB" id="A0A6H0XKC0"/>
<dbReference type="GO" id="GO:0005829">
    <property type="term" value="C:cytosol"/>
    <property type="evidence" value="ECO:0007669"/>
    <property type="project" value="TreeGrafter"/>
</dbReference>
<name>A0A6H0XKC0_9PEZI</name>
<dbReference type="InterPro" id="IPR029035">
    <property type="entry name" value="DHS-like_NAD/FAD-binding_dom"/>
</dbReference>
<keyword evidence="10" id="KW-0456">Lyase</keyword>
<dbReference type="GO" id="GO:0004737">
    <property type="term" value="F:pyruvate decarboxylase activity"/>
    <property type="evidence" value="ECO:0007669"/>
    <property type="project" value="UniProtKB-EC"/>
</dbReference>
<dbReference type="SUPFAM" id="SSF52467">
    <property type="entry name" value="DHS-like NAD/FAD-binding domain"/>
    <property type="match status" value="1"/>
</dbReference>
<organism evidence="16 17">
    <name type="scientific">Peltaster fructicola</name>
    <dbReference type="NCBI Taxonomy" id="286661"/>
    <lineage>
        <taxon>Eukaryota</taxon>
        <taxon>Fungi</taxon>
        <taxon>Dikarya</taxon>
        <taxon>Ascomycota</taxon>
        <taxon>Pezizomycotina</taxon>
        <taxon>Dothideomycetes</taxon>
        <taxon>Dothideomycetes incertae sedis</taxon>
        <taxon>Peltaster</taxon>
    </lineage>
</organism>
<sequence>MTETIALADYLLTRLRQLGIEAIHGVPGDYNLELLDHVEDQGFNWVGNCNELNAGYAADGYARIKGAGALITTFGVGELSAINAVAGAFAESAPVVHIVGTPKRHQRATRALIHHSLNDGEYTYFSRMYESITVAQAILEDPRTCPLQIDTALQQCLIHSRPVYITVPADMVKTPVSSARLTTKIQVPLAISSSEETRALNAILERIYKSQRPLLFVDGESRAFGILGQLDELMKLTTWPTWTSVFGKSCVDETLPNYCNIWRGPFATQEERDAFEAADLILCFGPHFSGTNTYLHVTIPPPEKTVLFKTNSIQSGDEVFRDLPAKHFLNKLISKLDNTKISKSNNIVVRPDVSSKIASLPADGTFTQDMFYHVVGQYLRGGDILLGETGTAGYGCRDFRLPPKCHLFKPVTWLSIGYMLPAAQGAALAQQELHKNGVWPPVKSDESTRTILLIGDGSVQMTVQEISTMIRAKLNITIIVINNNGYTIERCIHGKHRAYNDIAPWRFLDAPGFFGASSDPSDGYHAETAQARTWSELHKFMQVDKPSNGPRLRMIEAFLPEQDAPVPLNYMLESQK</sequence>
<dbReference type="GO" id="GO:0030976">
    <property type="term" value="F:thiamine pyrophosphate binding"/>
    <property type="evidence" value="ECO:0007669"/>
    <property type="project" value="InterPro"/>
</dbReference>
<feature type="binding site" evidence="11">
    <location>
        <position position="456"/>
    </location>
    <ligand>
        <name>Mg(2+)</name>
        <dbReference type="ChEBI" id="CHEBI:18420"/>
    </ligand>
</feature>
<evidence type="ECO:0000313" key="17">
    <source>
        <dbReference type="Proteomes" id="UP000503462"/>
    </source>
</evidence>
<evidence type="ECO:0000256" key="11">
    <source>
        <dbReference type="PIRSR" id="PIRSR036565-2"/>
    </source>
</evidence>
<dbReference type="CDD" id="cd07038">
    <property type="entry name" value="TPP_PYR_PDC_IPDC_like"/>
    <property type="match status" value="1"/>
</dbReference>
<feature type="binding site" evidence="11">
    <location>
        <position position="483"/>
    </location>
    <ligand>
        <name>Mg(2+)</name>
        <dbReference type="ChEBI" id="CHEBI:18420"/>
    </ligand>
</feature>
<evidence type="ECO:0000256" key="10">
    <source>
        <dbReference type="ARBA" id="ARBA00023239"/>
    </source>
</evidence>
<evidence type="ECO:0000313" key="16">
    <source>
        <dbReference type="EMBL" id="QIW95186.1"/>
    </source>
</evidence>
<proteinExistence type="inferred from homology"/>
<feature type="domain" description="Thiamine pyrophosphate enzyme central" evidence="13">
    <location>
        <begin position="201"/>
        <end position="331"/>
    </location>
</feature>
<keyword evidence="8 11" id="KW-0460">Magnesium</keyword>
<dbReference type="EC" id="4.1.1.1" evidence="4"/>
<evidence type="ECO:0000256" key="7">
    <source>
        <dbReference type="ARBA" id="ARBA00022793"/>
    </source>
</evidence>
<dbReference type="PIRSF" id="PIRSF036565">
    <property type="entry name" value="Pyruvt_ip_decrb"/>
    <property type="match status" value="1"/>
</dbReference>
<comment type="cofactor">
    <cofactor evidence="2">
        <name>thiamine diphosphate</name>
        <dbReference type="ChEBI" id="CHEBI:58937"/>
    </cofactor>
</comment>
<comment type="catalytic activity">
    <reaction evidence="1">
        <text>a 2-oxocarboxylate + H(+) = an aldehyde + CO2</text>
        <dbReference type="Rhea" id="RHEA:11628"/>
        <dbReference type="ChEBI" id="CHEBI:15378"/>
        <dbReference type="ChEBI" id="CHEBI:16526"/>
        <dbReference type="ChEBI" id="CHEBI:17478"/>
        <dbReference type="ChEBI" id="CHEBI:35179"/>
        <dbReference type="EC" id="4.1.1.1"/>
    </reaction>
</comment>